<dbReference type="EMBL" id="FXUF01000011">
    <property type="protein sequence ID" value="SMP63632.1"/>
    <property type="molecule type" value="Genomic_DNA"/>
</dbReference>
<dbReference type="PANTHER" id="PTHR30399:SF1">
    <property type="entry name" value="UTP PYROPHOSPHATASE"/>
    <property type="match status" value="1"/>
</dbReference>
<dbReference type="InterPro" id="IPR002725">
    <property type="entry name" value="YgjP-like_metallopeptidase"/>
</dbReference>
<dbReference type="RefSeq" id="WP_283409969.1">
    <property type="nucleotide sequence ID" value="NZ_FXUF01000011.1"/>
</dbReference>
<evidence type="ECO:0000313" key="2">
    <source>
        <dbReference type="EMBL" id="SMP63632.1"/>
    </source>
</evidence>
<reference evidence="2" key="1">
    <citation type="submission" date="2017-05" db="EMBL/GenBank/DDBJ databases">
        <authorList>
            <person name="Varghese N."/>
            <person name="Submissions S."/>
        </authorList>
    </citation>
    <scope>NUCLEOTIDE SEQUENCE</scope>
    <source>
        <strain evidence="2">Su22</strain>
    </source>
</reference>
<dbReference type="AlphaFoldDB" id="A0AA45WXF6"/>
<sequence>MKNSVKNLVIDDITIQVVRKNIKNINLTVRGPEGMVRMSVPRGVDDHSINAFVRAKLSWIKKHKTRLESREKPPVREYITGEVHGFLGKMYRLKVIEVSHQQEQQRVVQQGECLEIYVQPEHTKEKREALLYQWYREQLKKLIPHYINKWEPVMGVKVHQWGIKRMKTRWGTCNIQAKRIWINLELARKRPECLEYIVVHELAHLLERHHNQRFKGLMDQFLPQWRDFRGELSG</sequence>
<dbReference type="PANTHER" id="PTHR30399">
    <property type="entry name" value="UNCHARACTERIZED PROTEIN YGJP"/>
    <property type="match status" value="1"/>
</dbReference>
<dbReference type="Proteomes" id="UP001158066">
    <property type="component" value="Unassembled WGS sequence"/>
</dbReference>
<dbReference type="Pfam" id="PF01863">
    <property type="entry name" value="YgjP-like"/>
    <property type="match status" value="1"/>
</dbReference>
<evidence type="ECO:0000313" key="3">
    <source>
        <dbReference type="Proteomes" id="UP001158066"/>
    </source>
</evidence>
<comment type="caution">
    <text evidence="2">The sequence shown here is derived from an EMBL/GenBank/DDBJ whole genome shotgun (WGS) entry which is preliminary data.</text>
</comment>
<dbReference type="InterPro" id="IPR053136">
    <property type="entry name" value="UTP_pyrophosphatase-like"/>
</dbReference>
<dbReference type="CDD" id="cd07344">
    <property type="entry name" value="M48_yhfN_like"/>
    <property type="match status" value="1"/>
</dbReference>
<feature type="domain" description="YgjP-like metallopeptidase" evidence="1">
    <location>
        <begin position="24"/>
        <end position="232"/>
    </location>
</feature>
<dbReference type="Gene3D" id="3.30.2010.10">
    <property type="entry name" value="Metalloproteases ('zincins'), catalytic domain"/>
    <property type="match status" value="1"/>
</dbReference>
<accession>A0AA45WXF6</accession>
<proteinExistence type="predicted"/>
<name>A0AA45WXF6_9CLOT</name>
<keyword evidence="3" id="KW-1185">Reference proteome</keyword>
<gene>
    <name evidence="2" type="ORF">SAMN06296020_11148</name>
</gene>
<organism evidence="2 3">
    <name type="scientific">Anoxynatronum buryatiense</name>
    <dbReference type="NCBI Taxonomy" id="489973"/>
    <lineage>
        <taxon>Bacteria</taxon>
        <taxon>Bacillati</taxon>
        <taxon>Bacillota</taxon>
        <taxon>Clostridia</taxon>
        <taxon>Eubacteriales</taxon>
        <taxon>Clostridiaceae</taxon>
        <taxon>Anoxynatronum</taxon>
    </lineage>
</organism>
<protein>
    <recommendedName>
        <fullName evidence="1">YgjP-like metallopeptidase domain-containing protein</fullName>
    </recommendedName>
</protein>
<evidence type="ECO:0000259" key="1">
    <source>
        <dbReference type="Pfam" id="PF01863"/>
    </source>
</evidence>